<dbReference type="Proteomes" id="UP000542353">
    <property type="component" value="Unassembled WGS sequence"/>
</dbReference>
<accession>A0A7W7Z747</accession>
<evidence type="ECO:0000256" key="2">
    <source>
        <dbReference type="SAM" id="SignalP"/>
    </source>
</evidence>
<protein>
    <submittedName>
        <fullName evidence="3">Uncharacterized protein</fullName>
    </submittedName>
</protein>
<reference evidence="3 4" key="1">
    <citation type="submission" date="2020-08" db="EMBL/GenBank/DDBJ databases">
        <title>Genomic Encyclopedia of Type Strains, Phase IV (KMG-IV): sequencing the most valuable type-strain genomes for metagenomic binning, comparative biology and taxonomic classification.</title>
        <authorList>
            <person name="Goeker M."/>
        </authorList>
    </citation>
    <scope>NUCLEOTIDE SEQUENCE [LARGE SCALE GENOMIC DNA]</scope>
    <source>
        <strain evidence="3 4">DSM 12706</strain>
    </source>
</reference>
<dbReference type="EMBL" id="JACHIH010000033">
    <property type="protein sequence ID" value="MBB5049267.1"/>
    <property type="molecule type" value="Genomic_DNA"/>
</dbReference>
<feature type="compositionally biased region" description="Low complexity" evidence="1">
    <location>
        <begin position="110"/>
        <end position="139"/>
    </location>
</feature>
<name>A0A7W7Z747_9BRAD</name>
<proteinExistence type="predicted"/>
<gene>
    <name evidence="3" type="ORF">HNR60_004043</name>
</gene>
<dbReference type="AlphaFoldDB" id="A0A7W7Z747"/>
<feature type="region of interest" description="Disordered" evidence="1">
    <location>
        <begin position="17"/>
        <end position="145"/>
    </location>
</feature>
<comment type="caution">
    <text evidence="3">The sequence shown here is derived from an EMBL/GenBank/DDBJ whole genome shotgun (WGS) entry which is preliminary data.</text>
</comment>
<sequence length="213" mass="21264">MMRSPIVFAVLAVAATEVSQPASAQSANPPSFTGQAAPAPVAPNAPPPAARPDNPGLLNEIGKLWDKPSTLLPSFISPDNTSVPPTPAAPDSAGTPPGPPDAMPPPPNAAVPVTPTPSRAAPAAPTAAPAPPAAAALTPSMVSGRTTCPGGANGAPDCKAAADALCQTKGYKQGKSLATDSAESCSAKTLIPGRQRKPEDCHINYIVTRAFCQ</sequence>
<feature type="compositionally biased region" description="Pro residues" evidence="1">
    <location>
        <begin position="40"/>
        <end position="50"/>
    </location>
</feature>
<keyword evidence="4" id="KW-1185">Reference proteome</keyword>
<evidence type="ECO:0000256" key="1">
    <source>
        <dbReference type="SAM" id="MobiDB-lite"/>
    </source>
</evidence>
<feature type="compositionally biased region" description="Pro residues" evidence="1">
    <location>
        <begin position="96"/>
        <end position="109"/>
    </location>
</feature>
<feature type="signal peptide" evidence="2">
    <location>
        <begin position="1"/>
        <end position="24"/>
    </location>
</feature>
<organism evidence="3 4">
    <name type="scientific">Rhodopseudomonas rhenobacensis</name>
    <dbReference type="NCBI Taxonomy" id="87461"/>
    <lineage>
        <taxon>Bacteria</taxon>
        <taxon>Pseudomonadati</taxon>
        <taxon>Pseudomonadota</taxon>
        <taxon>Alphaproteobacteria</taxon>
        <taxon>Hyphomicrobiales</taxon>
        <taxon>Nitrobacteraceae</taxon>
        <taxon>Rhodopseudomonas</taxon>
    </lineage>
</organism>
<feature type="chain" id="PRO_5030936392" evidence="2">
    <location>
        <begin position="25"/>
        <end position="213"/>
    </location>
</feature>
<evidence type="ECO:0000313" key="4">
    <source>
        <dbReference type="Proteomes" id="UP000542353"/>
    </source>
</evidence>
<evidence type="ECO:0000313" key="3">
    <source>
        <dbReference type="EMBL" id="MBB5049267.1"/>
    </source>
</evidence>
<keyword evidence="2" id="KW-0732">Signal</keyword>
<feature type="compositionally biased region" description="Polar residues" evidence="1">
    <location>
        <begin position="17"/>
        <end position="34"/>
    </location>
</feature>